<dbReference type="EMBL" id="QZWG01000011">
    <property type="protein sequence ID" value="RZB80651.1"/>
    <property type="molecule type" value="Genomic_DNA"/>
</dbReference>
<reference evidence="3 4" key="1">
    <citation type="submission" date="2018-09" db="EMBL/GenBank/DDBJ databases">
        <title>A high-quality reference genome of wild soybean provides a powerful tool to mine soybean genomes.</title>
        <authorList>
            <person name="Xie M."/>
            <person name="Chung C.Y.L."/>
            <person name="Li M.-W."/>
            <person name="Wong F.-L."/>
            <person name="Chan T.-F."/>
            <person name="Lam H.-M."/>
        </authorList>
    </citation>
    <scope>NUCLEOTIDE SEQUENCE [LARGE SCALE GENOMIC DNA]</scope>
    <source>
        <strain evidence="4">cv. W05</strain>
        <tissue evidence="3">Hypocotyl of etiolated seedlings</tissue>
    </source>
</reference>
<feature type="chain" id="PRO_5019516437" evidence="1">
    <location>
        <begin position="22"/>
        <end position="69"/>
    </location>
</feature>
<feature type="domain" description="Glycosyl hydrolase family 63 C-terminal" evidence="2">
    <location>
        <begin position="17"/>
        <end position="69"/>
    </location>
</feature>
<keyword evidence="1" id="KW-0732">Signal</keyword>
<accession>A0A445I3D1</accession>
<evidence type="ECO:0000313" key="4">
    <source>
        <dbReference type="Proteomes" id="UP000289340"/>
    </source>
</evidence>
<gene>
    <name evidence="3" type="ORF">D0Y65_030372</name>
</gene>
<dbReference type="SMR" id="A0A445I3D1"/>
<proteinExistence type="predicted"/>
<keyword evidence="4" id="KW-1185">Reference proteome</keyword>
<evidence type="ECO:0000256" key="1">
    <source>
        <dbReference type="SAM" id="SignalP"/>
    </source>
</evidence>
<comment type="caution">
    <text evidence="3">The sequence shown here is derived from an EMBL/GenBank/DDBJ whole genome shotgun (WGS) entry which is preliminary data.</text>
</comment>
<dbReference type="Pfam" id="PF03200">
    <property type="entry name" value="Glyco_hydro_63"/>
    <property type="match status" value="1"/>
</dbReference>
<keyword evidence="3" id="KW-0326">Glycosidase</keyword>
<dbReference type="EC" id="3.2.1.106" evidence="3"/>
<keyword evidence="3" id="KW-0378">Hydrolase</keyword>
<feature type="signal peptide" evidence="1">
    <location>
        <begin position="1"/>
        <end position="21"/>
    </location>
</feature>
<sequence>MLSPCVTVCLFSCSMLGTSLSNQLKYKEQAFYEKFEKIFNLAEKVDSESICVGKAVVGNLLGGIGYFYG</sequence>
<name>A0A445I3D1_GLYSO</name>
<organism evidence="3 4">
    <name type="scientific">Glycine soja</name>
    <name type="common">Wild soybean</name>
    <dbReference type="NCBI Taxonomy" id="3848"/>
    <lineage>
        <taxon>Eukaryota</taxon>
        <taxon>Viridiplantae</taxon>
        <taxon>Streptophyta</taxon>
        <taxon>Embryophyta</taxon>
        <taxon>Tracheophyta</taxon>
        <taxon>Spermatophyta</taxon>
        <taxon>Magnoliopsida</taxon>
        <taxon>eudicotyledons</taxon>
        <taxon>Gunneridae</taxon>
        <taxon>Pentapetalae</taxon>
        <taxon>rosids</taxon>
        <taxon>fabids</taxon>
        <taxon>Fabales</taxon>
        <taxon>Fabaceae</taxon>
        <taxon>Papilionoideae</taxon>
        <taxon>50 kb inversion clade</taxon>
        <taxon>NPAAA clade</taxon>
        <taxon>indigoferoid/millettioid clade</taxon>
        <taxon>Phaseoleae</taxon>
        <taxon>Glycine</taxon>
        <taxon>Glycine subgen. Soja</taxon>
    </lineage>
</organism>
<evidence type="ECO:0000259" key="2">
    <source>
        <dbReference type="Pfam" id="PF03200"/>
    </source>
</evidence>
<dbReference type="InterPro" id="IPR031335">
    <property type="entry name" value="Glyco_hydro_63_C"/>
</dbReference>
<dbReference type="GO" id="GO:0004573">
    <property type="term" value="F:Glc3Man9GlcNAc2 oligosaccharide glucosidase activity"/>
    <property type="evidence" value="ECO:0007669"/>
    <property type="project" value="UniProtKB-EC"/>
</dbReference>
<dbReference type="AlphaFoldDB" id="A0A445I3D1"/>
<evidence type="ECO:0000313" key="3">
    <source>
        <dbReference type="EMBL" id="RZB80651.1"/>
    </source>
</evidence>
<protein>
    <submittedName>
        <fullName evidence="3">Alpha-glucosidase 2</fullName>
        <ecNumber evidence="3">3.2.1.106</ecNumber>
    </submittedName>
</protein>
<dbReference type="Proteomes" id="UP000289340">
    <property type="component" value="Chromosome 11"/>
</dbReference>